<dbReference type="GO" id="GO:0004386">
    <property type="term" value="F:helicase activity"/>
    <property type="evidence" value="ECO:0007669"/>
    <property type="project" value="UniProtKB-KW"/>
</dbReference>
<accession>A0ABD1FXX2</accession>
<evidence type="ECO:0000256" key="1">
    <source>
        <dbReference type="ARBA" id="ARBA00004123"/>
    </source>
</evidence>
<evidence type="ECO:0000256" key="2">
    <source>
        <dbReference type="ARBA" id="ARBA00022741"/>
    </source>
</evidence>
<comment type="subcellular location">
    <subcellularLocation>
        <location evidence="1">Nucleus</location>
    </subcellularLocation>
</comment>
<feature type="compositionally biased region" description="Polar residues" evidence="7">
    <location>
        <begin position="702"/>
        <end position="715"/>
    </location>
</feature>
<feature type="region of interest" description="Disordered" evidence="7">
    <location>
        <begin position="702"/>
        <end position="726"/>
    </location>
</feature>
<feature type="compositionally biased region" description="Basic and acidic residues" evidence="7">
    <location>
        <begin position="393"/>
        <end position="404"/>
    </location>
</feature>
<evidence type="ECO:0000313" key="10">
    <source>
        <dbReference type="EMBL" id="KAL1535808.1"/>
    </source>
</evidence>
<organism evidence="10 11">
    <name type="scientific">Salvia divinorum</name>
    <name type="common">Maria pastora</name>
    <name type="synonym">Diviner's sage</name>
    <dbReference type="NCBI Taxonomy" id="28513"/>
    <lineage>
        <taxon>Eukaryota</taxon>
        <taxon>Viridiplantae</taxon>
        <taxon>Streptophyta</taxon>
        <taxon>Embryophyta</taxon>
        <taxon>Tracheophyta</taxon>
        <taxon>Spermatophyta</taxon>
        <taxon>Magnoliopsida</taxon>
        <taxon>eudicotyledons</taxon>
        <taxon>Gunneridae</taxon>
        <taxon>Pentapetalae</taxon>
        <taxon>asterids</taxon>
        <taxon>lamiids</taxon>
        <taxon>Lamiales</taxon>
        <taxon>Lamiaceae</taxon>
        <taxon>Nepetoideae</taxon>
        <taxon>Mentheae</taxon>
        <taxon>Salviinae</taxon>
        <taxon>Salvia</taxon>
        <taxon>Salvia subgen. Calosphace</taxon>
    </lineage>
</organism>
<dbReference type="PANTHER" id="PTHR45821">
    <property type="entry name" value="SNF2 DOMAIN-CONTAINING PROTEIN CLASSY 2-RELATED"/>
    <property type="match status" value="1"/>
</dbReference>
<dbReference type="GO" id="GO:0005634">
    <property type="term" value="C:nucleus"/>
    <property type="evidence" value="ECO:0007669"/>
    <property type="project" value="UniProtKB-SubCell"/>
</dbReference>
<dbReference type="InterPro" id="IPR038718">
    <property type="entry name" value="SNF2-like_sf"/>
</dbReference>
<dbReference type="InterPro" id="IPR019557">
    <property type="entry name" value="AminoTfrase-like_pln_mobile"/>
</dbReference>
<sequence length="1627" mass="184507">MAVKGGGKLETIAQLYEGLDEDFKAELDASSDVSSLIRLLRVPKANILRPLLEALLGKYDCEKHVFAFGHCHLNVTLEDVLFLTGLPIWGKPVISSNSRDEHAFTRVFGEQLKRIQSMEQLRAIAVDVTKDHRKRKIAILLIIIACFIVPSSDGQRIDTTYVQFVEKLEDVDSYAWGAALLAFLYSGIKKCKGVNPPKGAVDGNLWVLMCFFLIRIPKLQDAIGIELKLEDCRVPLLFWVVEKVQRISHNHKSMYTETVNEILQNLSEDEILWSPYSPSLLPRSLRPQVQFGTLLAPLFCNNYVVHHRPDLVARQFNVFNDRIRSTLRWKEYEINVKQNRGPKQQNFTKIYEKELRIWGQRQLAQDLMCRVPQVRVTRSRQSMTHNDANKSLGEPHPHESSPQRFMEDHIKKQKQKGNISVLSLVNNDESEFRRRQIVLEIGSSACQEQDEEHIAATPAKNVGRESKNISSSKKNDRNRRKRKISDSSEVICSSSSTESNSNDVSTYLHYSEVSSYGAKQDMDSGIAKRTRSKMRSIKKASEVGNVSLGLSTDFEVESYDNDIELVSSHVEACKVREGNEETDTNFHYDADAEEGLKEDTCSKQLNTQNGFYHSGNDSKERTEVTGSILYICAKTADMAIEKSEPTGANEAALISHLNSDIELVSSHVEACEVREENEETNTAFHYDADAEGLKVRNNLNEDTCSKQSNTQNGYNHSADDSKESAELNGSNLYVRAKTADMVNEKSVPTGANEAAHLSQSNDGYFHSDDATKERNEAAGTSDPHLCAENKLTGTASEEKVPTGPNEATPHSYSKDVYDCSDRNAMEKNEGAKSDSHDPAEIEAADMADEMEVPMTRKQVSSKQVKDLCSVLADAVLQSRLIPASQTQTTLPLKFKFEDEVPEQEEKTEYEKEIDMLFCELNSEWALEELQSFDNPKEISENENSPPEETQHARCSRGKHELVLEDDEGLICIFCRHMELGPKDVMPEWAKRIYRESERKRCYESEQRLENDELHTHSSANDDADSRKSSTVIGTVWSIKPGIQESMYEHQREGFEFLWTNLAGSINLDELKSTDPVGVGGCIISHAPGTGKTRLTIVFVETYFKMFPNCRPVIISPASTLLTWEEEFKKWNVEFPFHNLSNFELSGKENKAALELLPKNKIRETEAIRMIKICSWSMGGSVLGISYNLFEKLTGEKNKKRKRNKKRKCLDSYNEKMRKILLEKPGLVVLDEGHTPRNNKSSIWNVLLKLQTEKRVILSGTPFQNNFGELFNTLRIVRPAIADVLAQKKMFAKLVVPKKMSPSSKHEGEHWQSSLVSEDVDRAVEYLKHCMSPFVHLHRGAILQQSLPGLRDCVVLLKPPMLQKSLIERLESSNNFKFQHEVALLSVHPYLFLHCETEDRRVELDMAAVGASKLNPQEGGKTRFLMELLRHSMEAKEKVLVFSQYIQPLELIKEQLKEVFKWVEGKEVLHIQGKQYQKQRQLSINLFNDPQSESKIMLASTKCCSEGISLVGASRVVLLDVVWNPSVERQAICRAYRIGQKKFVHTYHLMTSGTTEADKYCRQAEKERLSELVFSSSNESNQHKQPSSAIEDRILGVMISRDDSKGMFEKIINQPKETDLIQTFGLTS</sequence>
<feature type="compositionally biased region" description="Low complexity" evidence="7">
    <location>
        <begin position="487"/>
        <end position="503"/>
    </location>
</feature>
<feature type="region of interest" description="Disordered" evidence="7">
    <location>
        <begin position="793"/>
        <end position="816"/>
    </location>
</feature>
<dbReference type="GO" id="GO:0016787">
    <property type="term" value="F:hydrolase activity"/>
    <property type="evidence" value="ECO:0007669"/>
    <property type="project" value="UniProtKB-KW"/>
</dbReference>
<feature type="domain" description="Helicase ATP-binding" evidence="8">
    <location>
        <begin position="1072"/>
        <end position="1279"/>
    </location>
</feature>
<keyword evidence="5" id="KW-0067">ATP-binding</keyword>
<dbReference type="PROSITE" id="PS51192">
    <property type="entry name" value="HELICASE_ATP_BIND_1"/>
    <property type="match status" value="1"/>
</dbReference>
<dbReference type="Pfam" id="PF00271">
    <property type="entry name" value="Helicase_C"/>
    <property type="match status" value="1"/>
</dbReference>
<dbReference type="CDD" id="cd18793">
    <property type="entry name" value="SF2_C_SNF"/>
    <property type="match status" value="1"/>
</dbReference>
<dbReference type="InterPro" id="IPR049730">
    <property type="entry name" value="SNF2/RAD54-like_C"/>
</dbReference>
<evidence type="ECO:0000256" key="4">
    <source>
        <dbReference type="ARBA" id="ARBA00022806"/>
    </source>
</evidence>
<keyword evidence="4" id="KW-0347">Helicase</keyword>
<dbReference type="Pfam" id="PF00176">
    <property type="entry name" value="SNF2-rel_dom"/>
    <property type="match status" value="1"/>
</dbReference>
<name>A0ABD1FXX2_SALDI</name>
<protein>
    <submittedName>
        <fullName evidence="10">SNF2 domain-containing protein CLASSY 3-like</fullName>
    </submittedName>
</protein>
<dbReference type="GO" id="GO:0005524">
    <property type="term" value="F:ATP binding"/>
    <property type="evidence" value="ECO:0007669"/>
    <property type="project" value="UniProtKB-KW"/>
</dbReference>
<dbReference type="PANTHER" id="PTHR45821:SF25">
    <property type="entry name" value="HELICASE ATP-BINDING DOMAIN-CONTAINING PROTEIN"/>
    <property type="match status" value="1"/>
</dbReference>
<dbReference type="InterPro" id="IPR000330">
    <property type="entry name" value="SNF2_N"/>
</dbReference>
<comment type="caution">
    <text evidence="10">The sequence shown here is derived from an EMBL/GenBank/DDBJ whole genome shotgun (WGS) entry which is preliminary data.</text>
</comment>
<dbReference type="InterPro" id="IPR044567">
    <property type="entry name" value="CLSY/DRD1"/>
</dbReference>
<evidence type="ECO:0000259" key="9">
    <source>
        <dbReference type="PROSITE" id="PS51194"/>
    </source>
</evidence>
<dbReference type="SUPFAM" id="SSF52540">
    <property type="entry name" value="P-loop containing nucleoside triphosphate hydrolases"/>
    <property type="match status" value="2"/>
</dbReference>
<feature type="region of interest" description="Disordered" evidence="7">
    <location>
        <begin position="935"/>
        <end position="954"/>
    </location>
</feature>
<feature type="region of interest" description="Disordered" evidence="7">
    <location>
        <begin position="745"/>
        <end position="768"/>
    </location>
</feature>
<evidence type="ECO:0000313" key="11">
    <source>
        <dbReference type="Proteomes" id="UP001567538"/>
    </source>
</evidence>
<dbReference type="Pfam" id="PF10536">
    <property type="entry name" value="PMD"/>
    <property type="match status" value="1"/>
</dbReference>
<feature type="domain" description="Helicase C-terminal" evidence="9">
    <location>
        <begin position="1426"/>
        <end position="1584"/>
    </location>
</feature>
<dbReference type="PROSITE" id="PS51194">
    <property type="entry name" value="HELICASE_CTER"/>
    <property type="match status" value="1"/>
</dbReference>
<feature type="region of interest" description="Disordered" evidence="7">
    <location>
        <begin position="378"/>
        <end position="404"/>
    </location>
</feature>
<dbReference type="Gene3D" id="3.40.50.300">
    <property type="entry name" value="P-loop containing nucleotide triphosphate hydrolases"/>
    <property type="match status" value="1"/>
</dbReference>
<dbReference type="InterPro" id="IPR014001">
    <property type="entry name" value="Helicase_ATP-bd"/>
</dbReference>
<evidence type="ECO:0000256" key="5">
    <source>
        <dbReference type="ARBA" id="ARBA00022840"/>
    </source>
</evidence>
<dbReference type="Proteomes" id="UP001567538">
    <property type="component" value="Unassembled WGS sequence"/>
</dbReference>
<dbReference type="Gene3D" id="3.40.50.10810">
    <property type="entry name" value="Tandem AAA-ATPase domain"/>
    <property type="match status" value="1"/>
</dbReference>
<feature type="region of interest" description="Disordered" evidence="7">
    <location>
        <begin position="447"/>
        <end position="503"/>
    </location>
</feature>
<evidence type="ECO:0000256" key="3">
    <source>
        <dbReference type="ARBA" id="ARBA00022801"/>
    </source>
</evidence>
<reference evidence="10 11" key="1">
    <citation type="submission" date="2024-06" db="EMBL/GenBank/DDBJ databases">
        <title>A chromosome level genome sequence of Diviner's sage (Salvia divinorum).</title>
        <authorList>
            <person name="Ford S.A."/>
            <person name="Ro D.-K."/>
            <person name="Ness R.W."/>
            <person name="Phillips M.A."/>
        </authorList>
    </citation>
    <scope>NUCLEOTIDE SEQUENCE [LARGE SCALE GENOMIC DNA]</scope>
    <source>
        <strain evidence="10">SAF-2024a</strain>
        <tissue evidence="10">Leaf</tissue>
    </source>
</reference>
<dbReference type="SMART" id="SM00487">
    <property type="entry name" value="DEXDc"/>
    <property type="match status" value="1"/>
</dbReference>
<proteinExistence type="predicted"/>
<keyword evidence="11" id="KW-1185">Reference proteome</keyword>
<evidence type="ECO:0000259" key="8">
    <source>
        <dbReference type="PROSITE" id="PS51192"/>
    </source>
</evidence>
<keyword evidence="6" id="KW-0539">Nucleus</keyword>
<dbReference type="SMART" id="SM00490">
    <property type="entry name" value="HELICc"/>
    <property type="match status" value="1"/>
</dbReference>
<dbReference type="InterPro" id="IPR027417">
    <property type="entry name" value="P-loop_NTPase"/>
</dbReference>
<dbReference type="EMBL" id="JBEAFC010000011">
    <property type="protein sequence ID" value="KAL1535808.1"/>
    <property type="molecule type" value="Genomic_DNA"/>
</dbReference>
<evidence type="ECO:0000256" key="7">
    <source>
        <dbReference type="SAM" id="MobiDB-lite"/>
    </source>
</evidence>
<evidence type="ECO:0000256" key="6">
    <source>
        <dbReference type="ARBA" id="ARBA00023242"/>
    </source>
</evidence>
<keyword evidence="2" id="KW-0547">Nucleotide-binding</keyword>
<dbReference type="InterPro" id="IPR001650">
    <property type="entry name" value="Helicase_C-like"/>
</dbReference>
<keyword evidence="3" id="KW-0378">Hydrolase</keyword>
<gene>
    <name evidence="10" type="ORF">AAHA92_28543</name>
</gene>